<comment type="similarity">
    <text evidence="1">Belongs to the mTERF family.</text>
</comment>
<dbReference type="InterPro" id="IPR003690">
    <property type="entry name" value="MTERF"/>
</dbReference>
<evidence type="ECO:0008006" key="5">
    <source>
        <dbReference type="Google" id="ProtNLM"/>
    </source>
</evidence>
<dbReference type="Pfam" id="PF02536">
    <property type="entry name" value="mTERF"/>
    <property type="match status" value="2"/>
</dbReference>
<dbReference type="AlphaFoldDB" id="A0A6V7NV70"/>
<keyword evidence="2" id="KW-0806">Transcription termination</keyword>
<evidence type="ECO:0000256" key="1">
    <source>
        <dbReference type="ARBA" id="ARBA00007692"/>
    </source>
</evidence>
<sequence>MAIRVLVRRSIPSKFAPISPNSLQKIRFSSQSPDFPRKCPPRSSPWTSPYSNQIAIASLLRRYGFPQSNLHEFVQRNRFVSDFNPSDVENCIKILLSFGFSQNSLLSIVSSCPMALDLEFLRKWQGFFSELGPIPPSVVQKLLEQSGKFSIRPDDLRPILRFMKDMGFRNETLRRLLGELPLGLLKDSAEIGDKVDILKRIGLDIDEIDRICCSFPGYFALDFEGSLRLLFQEFYDLGFTQHEVRKGINEDPRLLLSMEVGELSRCMELLKSLKCRHNIKEKIFSRGYLRAVIDIKLRVDGLHRHGLILRDAFKILFVEPRIILYDLEDIEKKIDFLLHKIKFCIEYLIECPEYLGVNLEKHIIPHYNVIVYLRSIGGLGDEVGMKHFVKLSRLKFYNLFVKPYPECEKIFGGPKREVEVRPRHPTAMWKLFKPQRYPDSKEDVNNMKLFMESLIHPFCKPQPGENPLQLLCINETITVLIKHREGLSDLLQAGLLLREQARQVVDARRGLVVAAAQPHAHPPHYHLHILSCDQLVGVLMTIFTFMAMLQCMEWLVGGIVVIWGHECGGEEICVGLEV</sequence>
<evidence type="ECO:0000256" key="3">
    <source>
        <dbReference type="ARBA" id="ARBA00022946"/>
    </source>
</evidence>
<dbReference type="SMART" id="SM00733">
    <property type="entry name" value="Mterf"/>
    <property type="match status" value="7"/>
</dbReference>
<reference evidence="4" key="1">
    <citation type="submission" date="2020-07" db="EMBL/GenBank/DDBJ databases">
        <authorList>
            <person name="Lin J."/>
        </authorList>
    </citation>
    <scope>NUCLEOTIDE SEQUENCE</scope>
</reference>
<keyword evidence="3" id="KW-0809">Transit peptide</keyword>
<gene>
    <name evidence="4" type="ORF">CB5_LOCUS5724</name>
</gene>
<dbReference type="Gene3D" id="1.25.70.10">
    <property type="entry name" value="Transcription termination factor 3, mitochondrial"/>
    <property type="match status" value="2"/>
</dbReference>
<accession>A0A6V7NV70</accession>
<dbReference type="GO" id="GO:0006353">
    <property type="term" value="P:DNA-templated transcription termination"/>
    <property type="evidence" value="ECO:0007669"/>
    <property type="project" value="UniProtKB-KW"/>
</dbReference>
<evidence type="ECO:0000313" key="4">
    <source>
        <dbReference type="EMBL" id="CAD1822513.1"/>
    </source>
</evidence>
<dbReference type="InterPro" id="IPR038538">
    <property type="entry name" value="MTERF_sf"/>
</dbReference>
<evidence type="ECO:0000256" key="2">
    <source>
        <dbReference type="ARBA" id="ARBA00022472"/>
    </source>
</evidence>
<organism evidence="4">
    <name type="scientific">Ananas comosus var. bracteatus</name>
    <name type="common">red pineapple</name>
    <dbReference type="NCBI Taxonomy" id="296719"/>
    <lineage>
        <taxon>Eukaryota</taxon>
        <taxon>Viridiplantae</taxon>
        <taxon>Streptophyta</taxon>
        <taxon>Embryophyta</taxon>
        <taxon>Tracheophyta</taxon>
        <taxon>Spermatophyta</taxon>
        <taxon>Magnoliopsida</taxon>
        <taxon>Liliopsida</taxon>
        <taxon>Poales</taxon>
        <taxon>Bromeliaceae</taxon>
        <taxon>Bromelioideae</taxon>
        <taxon>Ananas</taxon>
    </lineage>
</organism>
<dbReference type="GO" id="GO:0003676">
    <property type="term" value="F:nucleic acid binding"/>
    <property type="evidence" value="ECO:0007669"/>
    <property type="project" value="InterPro"/>
</dbReference>
<name>A0A6V7NV70_ANACO</name>
<dbReference type="EMBL" id="LR862142">
    <property type="protein sequence ID" value="CAD1822513.1"/>
    <property type="molecule type" value="Genomic_DNA"/>
</dbReference>
<keyword evidence="2" id="KW-0805">Transcription regulation</keyword>
<dbReference type="PANTHER" id="PTHR13068:SF23">
    <property type="entry name" value="TRANSCRIPTION TERMINATION FACTOR MTERF15, MITOCHONDRIAL"/>
    <property type="match status" value="1"/>
</dbReference>
<protein>
    <recommendedName>
        <fullName evidence="5">Transcription termination factor MTERF15, mitochondrial</fullName>
    </recommendedName>
</protein>
<proteinExistence type="inferred from homology"/>
<keyword evidence="2" id="KW-0804">Transcription</keyword>
<dbReference type="PANTHER" id="PTHR13068">
    <property type="entry name" value="CGI-12 PROTEIN-RELATED"/>
    <property type="match status" value="1"/>
</dbReference>